<dbReference type="InterPro" id="IPR004753">
    <property type="entry name" value="MreB"/>
</dbReference>
<comment type="function">
    <text evidence="6">Forms membrane-associated dynamic filaments that are essential for cell shape determination. Acts by regulating cell wall synthesis and cell elongation, and thus cell shape. A feedback loop between cell geometry and MreB localization may maintain elongated cell shape by targeting cell wall growth to regions of negative cell wall curvature.</text>
</comment>
<name>A0A1F8DTS1_9BACT</name>
<comment type="similarity">
    <text evidence="5 6">Belongs to the FtsA/MreB family.</text>
</comment>
<dbReference type="Pfam" id="PF06723">
    <property type="entry name" value="MreB_Mbl"/>
    <property type="match status" value="1"/>
</dbReference>
<dbReference type="CDD" id="cd10225">
    <property type="entry name" value="ASKHA_NBD_MreB-like"/>
    <property type="match status" value="1"/>
</dbReference>
<organism evidence="7 8">
    <name type="scientific">Candidatus Wolfebacteria bacterium RIFCSPHIGHO2_01_FULL_48_22</name>
    <dbReference type="NCBI Taxonomy" id="1802555"/>
    <lineage>
        <taxon>Bacteria</taxon>
        <taxon>Candidatus Wolfeibacteriota</taxon>
    </lineage>
</organism>
<evidence type="ECO:0000256" key="6">
    <source>
        <dbReference type="HAMAP-Rule" id="MF_02207"/>
    </source>
</evidence>
<dbReference type="EMBL" id="MGIP01000011">
    <property type="protein sequence ID" value="OGM91235.1"/>
    <property type="molecule type" value="Genomic_DNA"/>
</dbReference>
<dbReference type="PANTHER" id="PTHR42749">
    <property type="entry name" value="CELL SHAPE-DETERMINING PROTEIN MREB"/>
    <property type="match status" value="1"/>
</dbReference>
<dbReference type="Proteomes" id="UP000177029">
    <property type="component" value="Unassembled WGS sequence"/>
</dbReference>
<keyword evidence="3 6" id="KW-0067">ATP-binding</keyword>
<evidence type="ECO:0000256" key="2">
    <source>
        <dbReference type="ARBA" id="ARBA00022741"/>
    </source>
</evidence>
<keyword evidence="2 6" id="KW-0547">Nucleotide-binding</keyword>
<dbReference type="PRINTS" id="PR01652">
    <property type="entry name" value="SHAPEPROTEIN"/>
</dbReference>
<evidence type="ECO:0000313" key="8">
    <source>
        <dbReference type="Proteomes" id="UP000177029"/>
    </source>
</evidence>
<dbReference type="AlphaFoldDB" id="A0A1F8DTS1"/>
<sequence>MGLFSVKTDIGVDLGTANTLVYAKGEGIVANEPTVIAINTKSGQTVAIGEAAKRMLGRTPVHIEVVRPLVNGVISDFLMAQEVLKHYLQKIKKDSIFKYVRAVVAVPTNLTEVERKSVEDAVISSGASSVYLLEEPIAAVLGAGLPIDEPTANMIVDIGGGTTEIAVISMGGVVVSRSLKIAGDKCNDDIRQYVREEFKLIIGEATSERIKMEIGAAIPSQEKLEMTVAGRDAASGLPKEIMLKDSHVRMALMLSLKHILEAIKDTIEKIPPELSGDVIRNGIHLSGGGSLLRGLDQLIEKELGVKTVLVDDPLTCVVRGCGTAAENIERFEPIFSLSLKPIILE</sequence>
<accession>A0A1F8DTS1</accession>
<proteinExistence type="inferred from homology"/>
<comment type="subcellular location">
    <subcellularLocation>
        <location evidence="6">Cytoplasm</location>
    </subcellularLocation>
    <text evidence="6">Membrane-associated.</text>
</comment>
<protein>
    <recommendedName>
        <fullName evidence="6">Cell shape-determining protein MreB</fullName>
    </recommendedName>
</protein>
<dbReference type="NCBIfam" id="TIGR00904">
    <property type="entry name" value="mreB"/>
    <property type="match status" value="1"/>
</dbReference>
<reference evidence="7 8" key="1">
    <citation type="journal article" date="2016" name="Nat. Commun.">
        <title>Thousands of microbial genomes shed light on interconnected biogeochemical processes in an aquifer system.</title>
        <authorList>
            <person name="Anantharaman K."/>
            <person name="Brown C.T."/>
            <person name="Hug L.A."/>
            <person name="Sharon I."/>
            <person name="Castelle C.J."/>
            <person name="Probst A.J."/>
            <person name="Thomas B.C."/>
            <person name="Singh A."/>
            <person name="Wilkins M.J."/>
            <person name="Karaoz U."/>
            <person name="Brodie E.L."/>
            <person name="Williams K.H."/>
            <person name="Hubbard S.S."/>
            <person name="Banfield J.F."/>
        </authorList>
    </citation>
    <scope>NUCLEOTIDE SEQUENCE [LARGE SCALE GENOMIC DNA]</scope>
</reference>
<dbReference type="GO" id="GO:0005737">
    <property type="term" value="C:cytoplasm"/>
    <property type="evidence" value="ECO:0007669"/>
    <property type="project" value="UniProtKB-SubCell"/>
</dbReference>
<dbReference type="STRING" id="1802555.A2755_02425"/>
<dbReference type="HAMAP" id="MF_02207">
    <property type="entry name" value="MreB"/>
    <property type="match status" value="1"/>
</dbReference>
<feature type="binding site" evidence="6">
    <location>
        <begin position="208"/>
        <end position="211"/>
    </location>
    <ligand>
        <name>ATP</name>
        <dbReference type="ChEBI" id="CHEBI:30616"/>
    </ligand>
</feature>
<feature type="binding site" evidence="6">
    <location>
        <begin position="160"/>
        <end position="162"/>
    </location>
    <ligand>
        <name>ATP</name>
        <dbReference type="ChEBI" id="CHEBI:30616"/>
    </ligand>
</feature>
<comment type="subunit">
    <text evidence="6">Forms polymers.</text>
</comment>
<dbReference type="InterPro" id="IPR056546">
    <property type="entry name" value="MreB_MamK-like"/>
</dbReference>
<dbReference type="GO" id="GO:0008360">
    <property type="term" value="P:regulation of cell shape"/>
    <property type="evidence" value="ECO:0007669"/>
    <property type="project" value="UniProtKB-UniRule"/>
</dbReference>
<dbReference type="Gene3D" id="3.30.420.40">
    <property type="match status" value="3"/>
</dbReference>
<gene>
    <name evidence="6" type="primary">mreB</name>
    <name evidence="7" type="ORF">A2755_02425</name>
</gene>
<comment type="caution">
    <text evidence="7">The sequence shown here is derived from an EMBL/GenBank/DDBJ whole genome shotgun (WGS) entry which is preliminary data.</text>
</comment>
<feature type="binding site" evidence="6">
    <location>
        <begin position="16"/>
        <end position="18"/>
    </location>
    <ligand>
        <name>ATP</name>
        <dbReference type="ChEBI" id="CHEBI:30616"/>
    </ligand>
</feature>
<dbReference type="InterPro" id="IPR043129">
    <property type="entry name" value="ATPase_NBD"/>
</dbReference>
<keyword evidence="1 6" id="KW-0963">Cytoplasm</keyword>
<evidence type="ECO:0000256" key="1">
    <source>
        <dbReference type="ARBA" id="ARBA00022490"/>
    </source>
</evidence>
<dbReference type="GO" id="GO:0000902">
    <property type="term" value="P:cell morphogenesis"/>
    <property type="evidence" value="ECO:0007669"/>
    <property type="project" value="InterPro"/>
</dbReference>
<dbReference type="PANTHER" id="PTHR42749:SF1">
    <property type="entry name" value="CELL SHAPE-DETERMINING PROTEIN MREB"/>
    <property type="match status" value="1"/>
</dbReference>
<evidence type="ECO:0000256" key="3">
    <source>
        <dbReference type="ARBA" id="ARBA00022840"/>
    </source>
</evidence>
<evidence type="ECO:0000313" key="7">
    <source>
        <dbReference type="EMBL" id="OGM91235.1"/>
    </source>
</evidence>
<evidence type="ECO:0000256" key="4">
    <source>
        <dbReference type="ARBA" id="ARBA00022960"/>
    </source>
</evidence>
<dbReference type="SUPFAM" id="SSF53067">
    <property type="entry name" value="Actin-like ATPase domain"/>
    <property type="match status" value="2"/>
</dbReference>
<feature type="binding site" evidence="6">
    <location>
        <begin position="288"/>
        <end position="291"/>
    </location>
    <ligand>
        <name>ATP</name>
        <dbReference type="ChEBI" id="CHEBI:30616"/>
    </ligand>
</feature>
<dbReference type="NCBIfam" id="NF010539">
    <property type="entry name" value="PRK13927.1"/>
    <property type="match status" value="1"/>
</dbReference>
<keyword evidence="4 6" id="KW-0133">Cell shape</keyword>
<evidence type="ECO:0000256" key="5">
    <source>
        <dbReference type="ARBA" id="ARBA00023458"/>
    </source>
</evidence>
<dbReference type="GO" id="GO:0005524">
    <property type="term" value="F:ATP binding"/>
    <property type="evidence" value="ECO:0007669"/>
    <property type="project" value="UniProtKB-KW"/>
</dbReference>